<keyword evidence="2" id="KW-1185">Reference proteome</keyword>
<organism evidence="1 2">
    <name type="scientific">Hahella chejuensis (strain KCTC 2396)</name>
    <dbReference type="NCBI Taxonomy" id="349521"/>
    <lineage>
        <taxon>Bacteria</taxon>
        <taxon>Pseudomonadati</taxon>
        <taxon>Pseudomonadota</taxon>
        <taxon>Gammaproteobacteria</taxon>
        <taxon>Oceanospirillales</taxon>
        <taxon>Hahellaceae</taxon>
        <taxon>Hahella</taxon>
    </lineage>
</organism>
<sequence>MILMKNSPKGLQYIALLSAFVLHACILVSRDVIAAPTYESEFRTLWLAHNGLEFPASESGLEDCKSANYQPCLDVVKRVQAAKKQLLAVSSQQGLSATLAAIHKYCLPDAENDAMAVCEGAISGLYFYASTNEDREIIDTVKAADKHLAQKLFARHYEWLYNRKLISEWQALVEQTALSEAKKDLVKERLSSKAVEKFGLMLVD</sequence>
<reference evidence="1 2" key="1">
    <citation type="journal article" date="2005" name="Nucleic Acids Res.">
        <title>Genomic blueprint of Hahella chejuensis, a marine microbe producing an algicidal agent.</title>
        <authorList>
            <person name="Jeong H."/>
            <person name="Yim J.H."/>
            <person name="Lee C."/>
            <person name="Choi S.-H."/>
            <person name="Park Y.K."/>
            <person name="Yoon S.H."/>
            <person name="Hur C.-G."/>
            <person name="Kang H.-Y."/>
            <person name="Kim D."/>
            <person name="Lee H.H."/>
            <person name="Park K.H."/>
            <person name="Park S.-H."/>
            <person name="Park H.-S."/>
            <person name="Lee H.K."/>
            <person name="Oh T.K."/>
            <person name="Kim J.F."/>
        </authorList>
    </citation>
    <scope>NUCLEOTIDE SEQUENCE [LARGE SCALE GENOMIC DNA]</scope>
    <source>
        <strain evidence="1 2">KCTC 2396</strain>
    </source>
</reference>
<dbReference type="HOGENOM" id="CLU_1341688_0_0_6"/>
<dbReference type="STRING" id="349521.HCH_03659"/>
<dbReference type="EMBL" id="CP000155">
    <property type="protein sequence ID" value="ABC30399.1"/>
    <property type="molecule type" value="Genomic_DNA"/>
</dbReference>
<dbReference type="Proteomes" id="UP000000238">
    <property type="component" value="Chromosome"/>
</dbReference>
<dbReference type="KEGG" id="hch:HCH_03659"/>
<evidence type="ECO:0000313" key="2">
    <source>
        <dbReference type="Proteomes" id="UP000000238"/>
    </source>
</evidence>
<proteinExistence type="predicted"/>
<accession>Q2SG25</accession>
<evidence type="ECO:0000313" key="1">
    <source>
        <dbReference type="EMBL" id="ABC30399.1"/>
    </source>
</evidence>
<dbReference type="AlphaFoldDB" id="Q2SG25"/>
<gene>
    <name evidence="1" type="ordered locus">HCH_03659</name>
</gene>
<name>Q2SG25_HAHCH</name>
<protein>
    <submittedName>
        <fullName evidence="1">Uncharacterized protein</fullName>
    </submittedName>
</protein>